<evidence type="ECO:0000313" key="2">
    <source>
        <dbReference type="Proteomes" id="UP000339690"/>
    </source>
</evidence>
<dbReference type="KEGG" id="grc:GI584_17330"/>
<organism evidence="1 2">
    <name type="scientific">Gracilibacillus salitolerans</name>
    <dbReference type="NCBI Taxonomy" id="2663022"/>
    <lineage>
        <taxon>Bacteria</taxon>
        <taxon>Bacillati</taxon>
        <taxon>Bacillota</taxon>
        <taxon>Bacilli</taxon>
        <taxon>Bacillales</taxon>
        <taxon>Bacillaceae</taxon>
        <taxon>Gracilibacillus</taxon>
    </lineage>
</organism>
<dbReference type="SUPFAM" id="SSF54909">
    <property type="entry name" value="Dimeric alpha+beta barrel"/>
    <property type="match status" value="1"/>
</dbReference>
<accession>A0A5Q2TNM7</accession>
<dbReference type="EMBL" id="CP045915">
    <property type="protein sequence ID" value="QGH35702.1"/>
    <property type="molecule type" value="Genomic_DNA"/>
</dbReference>
<dbReference type="RefSeq" id="WP_153791999.1">
    <property type="nucleotide sequence ID" value="NZ_CP045915.1"/>
</dbReference>
<dbReference type="InterPro" id="IPR011008">
    <property type="entry name" value="Dimeric_a/b-barrel"/>
</dbReference>
<protein>
    <submittedName>
        <fullName evidence="1">Antibiotic biosynthesis monooxygenase</fullName>
    </submittedName>
</protein>
<proteinExistence type="predicted"/>
<keyword evidence="1" id="KW-0503">Monooxygenase</keyword>
<dbReference type="Proteomes" id="UP000339690">
    <property type="component" value="Chromosome"/>
</dbReference>
<dbReference type="AlphaFoldDB" id="A0A5Q2TNM7"/>
<gene>
    <name evidence="1" type="ORF">GI584_17330</name>
</gene>
<dbReference type="GO" id="GO:0004497">
    <property type="term" value="F:monooxygenase activity"/>
    <property type="evidence" value="ECO:0007669"/>
    <property type="project" value="UniProtKB-KW"/>
</dbReference>
<reference evidence="1 2" key="1">
    <citation type="submission" date="2019-11" db="EMBL/GenBank/DDBJ databases">
        <title>Gracilibacillus salitolerans sp. nov., a moderate halophile isolated from a saline soil in northwest China.</title>
        <authorList>
            <person name="Gan L."/>
        </authorList>
    </citation>
    <scope>NUCLEOTIDE SEQUENCE [LARGE SCALE GENOMIC DNA]</scope>
    <source>
        <strain evidence="1 2">SCU50</strain>
    </source>
</reference>
<sequence>MNGYMTNGTYPYLEKLKSKHTISPFILMHNEDKAVAYYEDTNSSIFETSRDYLVLAQAGKLAELGFISLSHLPVTDEGRPIFEMDYKQKVNEISGGIATRLLRPLKGNSYILLVEWNNPKDYQAWKQTKPLPNKKEDSYIAGSVYTETFQVGEEEKE</sequence>
<keyword evidence="1" id="KW-0560">Oxidoreductase</keyword>
<dbReference type="Gene3D" id="3.30.70.100">
    <property type="match status" value="1"/>
</dbReference>
<name>A0A5Q2TNM7_9BACI</name>
<keyword evidence="2" id="KW-1185">Reference proteome</keyword>
<evidence type="ECO:0000313" key="1">
    <source>
        <dbReference type="EMBL" id="QGH35702.1"/>
    </source>
</evidence>